<gene>
    <name evidence="2" type="ORF">BSTOLATCC_MIC3870</name>
</gene>
<name>A0AAU9IBL5_9CILI</name>
<dbReference type="Proteomes" id="UP001162131">
    <property type="component" value="Unassembled WGS sequence"/>
</dbReference>
<accession>A0AAU9IBL5</accession>
<feature type="region of interest" description="Disordered" evidence="1">
    <location>
        <begin position="250"/>
        <end position="290"/>
    </location>
</feature>
<comment type="caution">
    <text evidence="2">The sequence shown here is derived from an EMBL/GenBank/DDBJ whole genome shotgun (WGS) entry which is preliminary data.</text>
</comment>
<dbReference type="EMBL" id="CAJZBQ010000004">
    <property type="protein sequence ID" value="CAG9311582.1"/>
    <property type="molecule type" value="Genomic_DNA"/>
</dbReference>
<reference evidence="2" key="1">
    <citation type="submission" date="2021-09" db="EMBL/GenBank/DDBJ databases">
        <authorList>
            <consortium name="AG Swart"/>
            <person name="Singh M."/>
            <person name="Singh A."/>
            <person name="Seah K."/>
            <person name="Emmerich C."/>
        </authorList>
    </citation>
    <scope>NUCLEOTIDE SEQUENCE</scope>
    <source>
        <strain evidence="2">ATCC30299</strain>
    </source>
</reference>
<keyword evidence="3" id="KW-1185">Reference proteome</keyword>
<sequence length="290" mass="33777">MNRDHSYVRIRSAIRKLSQPVKNTINESQRIKIYSNEDKKEIKKISEYTTEGALASVKSERNLDALLKKSYTPSLSPDCISSFEKTNFSVSNSKTFKTLVSIKEPNYKSQENLLLITQNPISKKEDLDFNRIDKVFGERKQRRTARVSTLKLNVRTLKNLDKIEEDEFTGSENTFFKTPPNKIVDESRESKNSNEKIFKKKIVKAFVIDTNKEQIKIQPQEEKPERFNWINEAKNLTDVRIKIRGNIINHSQERSSAQKKQKNSEDIKSQSEKKQNSRWVWKGANGVFTK</sequence>
<organism evidence="2 3">
    <name type="scientific">Blepharisma stoltei</name>
    <dbReference type="NCBI Taxonomy" id="1481888"/>
    <lineage>
        <taxon>Eukaryota</taxon>
        <taxon>Sar</taxon>
        <taxon>Alveolata</taxon>
        <taxon>Ciliophora</taxon>
        <taxon>Postciliodesmatophora</taxon>
        <taxon>Heterotrichea</taxon>
        <taxon>Heterotrichida</taxon>
        <taxon>Blepharismidae</taxon>
        <taxon>Blepharisma</taxon>
    </lineage>
</organism>
<protein>
    <submittedName>
        <fullName evidence="2">Uncharacterized protein</fullName>
    </submittedName>
</protein>
<evidence type="ECO:0000256" key="1">
    <source>
        <dbReference type="SAM" id="MobiDB-lite"/>
    </source>
</evidence>
<evidence type="ECO:0000313" key="2">
    <source>
        <dbReference type="EMBL" id="CAG9311582.1"/>
    </source>
</evidence>
<feature type="compositionally biased region" description="Basic and acidic residues" evidence="1">
    <location>
        <begin position="262"/>
        <end position="275"/>
    </location>
</feature>
<evidence type="ECO:0000313" key="3">
    <source>
        <dbReference type="Proteomes" id="UP001162131"/>
    </source>
</evidence>
<dbReference type="AlphaFoldDB" id="A0AAU9IBL5"/>
<proteinExistence type="predicted"/>